<dbReference type="GO" id="GO:0032259">
    <property type="term" value="P:methylation"/>
    <property type="evidence" value="ECO:0007669"/>
    <property type="project" value="UniProtKB-KW"/>
</dbReference>
<protein>
    <submittedName>
        <fullName evidence="1">Class I SAM-dependent methyltransferase</fullName>
    </submittedName>
</protein>
<comment type="caution">
    <text evidence="1">The sequence shown here is derived from an EMBL/GenBank/DDBJ whole genome shotgun (WGS) entry which is preliminary data.</text>
</comment>
<dbReference type="AlphaFoldDB" id="A0A6G4V9Z0"/>
<evidence type="ECO:0000313" key="1">
    <source>
        <dbReference type="EMBL" id="NGO10715.1"/>
    </source>
</evidence>
<dbReference type="RefSeq" id="WP_165262959.1">
    <property type="nucleotide sequence ID" value="NZ_JAAKZY010000082.1"/>
</dbReference>
<name>A0A6G4V9Z0_9ACTN</name>
<dbReference type="Pfam" id="PF13578">
    <property type="entry name" value="Methyltransf_24"/>
    <property type="match status" value="1"/>
</dbReference>
<sequence>MRGLLTTKAARRTLRPIADLIDQRIERGIRRASRDPDGGLLRELTALRQRQRPLELLFDKTGRGVSRLPAEVHLQRAIDELALMTGDSDGAERNIAQSFRLLIALEALGVGRIAGGTMNICGKLSAVPLLDPPNDEILEIGTLYGMFGAALIRMMERAGRDPSLTIVDPLAGLQLQPGTTEGADPTGTPVRGAAVRTNLGLAGAAGAATRIQQGFSEDPEVRALVSDRSYGVIIVDGDHSAPGVLADLAWAEQIAAPGGIVVLDDFGHPKWPGIKEAYEKHMATDTRMTFLGQVANSGYLRAGAKSRDASG</sequence>
<dbReference type="SUPFAM" id="SSF53335">
    <property type="entry name" value="S-adenosyl-L-methionine-dependent methyltransferases"/>
    <property type="match status" value="1"/>
</dbReference>
<keyword evidence="2" id="KW-1185">Reference proteome</keyword>
<dbReference type="Proteomes" id="UP000472335">
    <property type="component" value="Unassembled WGS sequence"/>
</dbReference>
<proteinExistence type="predicted"/>
<dbReference type="InterPro" id="IPR029063">
    <property type="entry name" value="SAM-dependent_MTases_sf"/>
</dbReference>
<dbReference type="Gene3D" id="3.40.50.150">
    <property type="entry name" value="Vaccinia Virus protein VP39"/>
    <property type="match status" value="1"/>
</dbReference>
<keyword evidence="1" id="KW-0489">Methyltransferase</keyword>
<reference evidence="1 2" key="1">
    <citation type="submission" date="2020-02" db="EMBL/GenBank/DDBJ databases">
        <title>Whole-genome analyses of novel actinobacteria.</title>
        <authorList>
            <person name="Sahin N."/>
            <person name="Gencbay T."/>
        </authorList>
    </citation>
    <scope>NUCLEOTIDE SEQUENCE [LARGE SCALE GENOMIC DNA]</scope>
    <source>
        <strain evidence="1 2">HC44</strain>
    </source>
</reference>
<dbReference type="GO" id="GO:0008168">
    <property type="term" value="F:methyltransferase activity"/>
    <property type="evidence" value="ECO:0007669"/>
    <property type="project" value="UniProtKB-KW"/>
</dbReference>
<keyword evidence="1" id="KW-0808">Transferase</keyword>
<organism evidence="1 2">
    <name type="scientific">Streptomyces scabichelini</name>
    <dbReference type="NCBI Taxonomy" id="2711217"/>
    <lineage>
        <taxon>Bacteria</taxon>
        <taxon>Bacillati</taxon>
        <taxon>Actinomycetota</taxon>
        <taxon>Actinomycetes</taxon>
        <taxon>Kitasatosporales</taxon>
        <taxon>Streptomycetaceae</taxon>
        <taxon>Streptomyces</taxon>
    </lineage>
</organism>
<gene>
    <name evidence="1" type="ORF">G5C60_24750</name>
</gene>
<accession>A0A6G4V9Z0</accession>
<dbReference type="EMBL" id="JAAKZY010000082">
    <property type="protein sequence ID" value="NGO10715.1"/>
    <property type="molecule type" value="Genomic_DNA"/>
</dbReference>
<evidence type="ECO:0000313" key="2">
    <source>
        <dbReference type="Proteomes" id="UP000472335"/>
    </source>
</evidence>